<sequence length="433" mass="48823">MFTRAREQAFWLVDRAKGARVEGHLDELAAVLGTTGDAQARIERRLAALLQHAAETTAFYADRAGAAELSTFPVVDKNVIRDHHDRFLSRCFDKTRLTSVVTSGSTGTPFKVYHSPDKRCRNTADTLFFAGQAGYRLGQRLLYLKVWPQCRRHLPVQHWLQNVVPVDVTRLGEAQLAGLVASLETGRGPHSLLGYVSALEQLCQFLDHTGRRRLDTEVASIITMSESPTPYVRERLAHYLGVPVHSRYSNLEMGILAQQVPGSGERYLVNRASYVVEILAMESDRPAAREERGRIVVTDLFNLAMPLIRYDTGDVGALSGETDPFGNPYLETVEGRRMDALYNTSGDLISSHVVYRNMGQYTEIRQYQVIQEGPRDYAFRLNMAGPFARESQLLEECRAYLGRDARFRVEYVDEIPLLASGKRKRVVNRWKSG</sequence>
<protein>
    <submittedName>
        <fullName evidence="1">Phenylacetate-CoA ligase</fullName>
        <ecNumber evidence="1">6.2.1.30</ecNumber>
    </submittedName>
</protein>
<dbReference type="SUPFAM" id="SSF56801">
    <property type="entry name" value="Acetyl-CoA synthetase-like"/>
    <property type="match status" value="1"/>
</dbReference>
<dbReference type="AlphaFoldDB" id="A0A839VC78"/>
<dbReference type="EC" id="6.2.1.30" evidence="1"/>
<gene>
    <name evidence="1" type="ORF">FHR94_001537</name>
</gene>
<keyword evidence="2" id="KW-1185">Reference proteome</keyword>
<reference evidence="1 2" key="1">
    <citation type="submission" date="2020-08" db="EMBL/GenBank/DDBJ databases">
        <title>Genomic Encyclopedia of Type Strains, Phase III (KMG-III): the genomes of soil and plant-associated and newly described type strains.</title>
        <authorList>
            <person name="Whitman W."/>
        </authorList>
    </citation>
    <scope>NUCLEOTIDE SEQUENCE [LARGE SCALE GENOMIC DNA]</scope>
    <source>
        <strain evidence="1 2">CECT 7282</strain>
    </source>
</reference>
<organism evidence="1 2">
    <name type="scientific">Halomonas cerina</name>
    <dbReference type="NCBI Taxonomy" id="447424"/>
    <lineage>
        <taxon>Bacteria</taxon>
        <taxon>Pseudomonadati</taxon>
        <taxon>Pseudomonadota</taxon>
        <taxon>Gammaproteobacteria</taxon>
        <taxon>Oceanospirillales</taxon>
        <taxon>Halomonadaceae</taxon>
        <taxon>Halomonas</taxon>
    </lineage>
</organism>
<dbReference type="Proteomes" id="UP000547614">
    <property type="component" value="Unassembled WGS sequence"/>
</dbReference>
<dbReference type="PANTHER" id="PTHR36932">
    <property type="entry name" value="CAPSULAR POLYSACCHARIDE BIOSYNTHESIS PROTEIN"/>
    <property type="match status" value="1"/>
</dbReference>
<dbReference type="InterPro" id="IPR042099">
    <property type="entry name" value="ANL_N_sf"/>
</dbReference>
<evidence type="ECO:0000313" key="1">
    <source>
        <dbReference type="EMBL" id="MBB3190304.1"/>
    </source>
</evidence>
<accession>A0A839VC78</accession>
<dbReference type="EMBL" id="JACHXP010000006">
    <property type="protein sequence ID" value="MBB3190304.1"/>
    <property type="molecule type" value="Genomic_DNA"/>
</dbReference>
<dbReference type="RefSeq" id="WP_183325047.1">
    <property type="nucleotide sequence ID" value="NZ_JACHXP010000006.1"/>
</dbReference>
<keyword evidence="1" id="KW-0436">Ligase</keyword>
<comment type="caution">
    <text evidence="1">The sequence shown here is derived from an EMBL/GenBank/DDBJ whole genome shotgun (WGS) entry which is preliminary data.</text>
</comment>
<dbReference type="GO" id="GO:0047475">
    <property type="term" value="F:phenylacetate-CoA ligase activity"/>
    <property type="evidence" value="ECO:0007669"/>
    <property type="project" value="UniProtKB-EC"/>
</dbReference>
<evidence type="ECO:0000313" key="2">
    <source>
        <dbReference type="Proteomes" id="UP000547614"/>
    </source>
</evidence>
<proteinExistence type="predicted"/>
<dbReference type="PANTHER" id="PTHR36932:SF1">
    <property type="entry name" value="CAPSULAR POLYSACCHARIDE BIOSYNTHESIS PROTEIN"/>
    <property type="match status" value="1"/>
</dbReference>
<name>A0A839VC78_9GAMM</name>
<dbReference type="InterPro" id="IPR053158">
    <property type="entry name" value="CapK_Type1_Caps_Biosynth"/>
</dbReference>
<dbReference type="Gene3D" id="3.40.50.12780">
    <property type="entry name" value="N-terminal domain of ligase-like"/>
    <property type="match status" value="1"/>
</dbReference>